<proteinExistence type="predicted"/>
<evidence type="ECO:0000313" key="2">
    <source>
        <dbReference type="Proteomes" id="UP000621500"/>
    </source>
</evidence>
<keyword evidence="2" id="KW-1185">Reference proteome</keyword>
<sequence length="130" mass="14066">MTYRVSYDMDEEALPDAEAVSAFFDKRAHRIAPHGRRANAYWIGPAGGEDIMRVDMDYDAGRAALRWLPDNSHGVELEPGAPIVVLESSDHPPVTIPGTLARVSIDLAHAAVAAYIQTGQRPSTVVWAAG</sequence>
<dbReference type="Proteomes" id="UP000621500">
    <property type="component" value="Unassembled WGS sequence"/>
</dbReference>
<dbReference type="EMBL" id="BONX01000010">
    <property type="protein sequence ID" value="GIG95399.1"/>
    <property type="molecule type" value="Genomic_DNA"/>
</dbReference>
<comment type="caution">
    <text evidence="1">The sequence shown here is derived from an EMBL/GenBank/DDBJ whole genome shotgun (WGS) entry which is preliminary data.</text>
</comment>
<protein>
    <submittedName>
        <fullName evidence="1">Uncharacterized protein</fullName>
    </submittedName>
</protein>
<name>A0ABQ4EKZ7_9ACTN</name>
<organism evidence="1 2">
    <name type="scientific">Plantactinospora mayteni</name>
    <dbReference type="NCBI Taxonomy" id="566021"/>
    <lineage>
        <taxon>Bacteria</taxon>
        <taxon>Bacillati</taxon>
        <taxon>Actinomycetota</taxon>
        <taxon>Actinomycetes</taxon>
        <taxon>Micromonosporales</taxon>
        <taxon>Micromonosporaceae</taxon>
        <taxon>Plantactinospora</taxon>
    </lineage>
</organism>
<reference evidence="1 2" key="1">
    <citation type="submission" date="2021-01" db="EMBL/GenBank/DDBJ databases">
        <title>Whole genome shotgun sequence of Plantactinospora mayteni NBRC 109088.</title>
        <authorList>
            <person name="Komaki H."/>
            <person name="Tamura T."/>
        </authorList>
    </citation>
    <scope>NUCLEOTIDE SEQUENCE [LARGE SCALE GENOMIC DNA]</scope>
    <source>
        <strain evidence="1 2">NBRC 109088</strain>
    </source>
</reference>
<dbReference type="RefSeq" id="WP_203857007.1">
    <property type="nucleotide sequence ID" value="NZ_BAAAZQ010000032.1"/>
</dbReference>
<evidence type="ECO:0000313" key="1">
    <source>
        <dbReference type="EMBL" id="GIG95399.1"/>
    </source>
</evidence>
<accession>A0ABQ4EKZ7</accession>
<gene>
    <name evidence="1" type="ORF">Pma05_19720</name>
</gene>